<comment type="caution">
    <text evidence="2">The sequence shown here is derived from an EMBL/GenBank/DDBJ whole genome shotgun (WGS) entry which is preliminary data.</text>
</comment>
<feature type="chain" id="PRO_5020898799" description="Invasion associated locus B family protein" evidence="1">
    <location>
        <begin position="26"/>
        <end position="187"/>
    </location>
</feature>
<evidence type="ECO:0000313" key="3">
    <source>
        <dbReference type="Proteomes" id="UP000291613"/>
    </source>
</evidence>
<evidence type="ECO:0008006" key="4">
    <source>
        <dbReference type="Google" id="ProtNLM"/>
    </source>
</evidence>
<protein>
    <recommendedName>
        <fullName evidence="4">Invasion associated locus B family protein</fullName>
    </recommendedName>
</protein>
<feature type="signal peptide" evidence="1">
    <location>
        <begin position="1"/>
        <end position="25"/>
    </location>
</feature>
<keyword evidence="1" id="KW-0732">Signal</keyword>
<sequence>MFDRSRFVFILAAGLLALGAGDVLAQTPQAGAAAPTTLGEFKDWTAYAAPVKGGRVCYALATPEKGRRKSAQPPAGAYFFISNRPQENVLNEVSVTPGFQLKPESVVELDVDDKAFKMAARGDGAFMNSNEEQAALVLAMREGRKDMILKLTPTRGRASTQTYSLAGIAAALDKINAECKGPAPKAR</sequence>
<evidence type="ECO:0000313" key="2">
    <source>
        <dbReference type="EMBL" id="TBN52447.1"/>
    </source>
</evidence>
<dbReference type="Gene3D" id="2.60.40.1880">
    <property type="entry name" value="Invasion associated locus B (IalB) protein"/>
    <property type="match status" value="1"/>
</dbReference>
<name>A0A4Q9GK56_9HYPH</name>
<dbReference type="AlphaFoldDB" id="A0A4Q9GK56"/>
<proteinExistence type="predicted"/>
<dbReference type="RefSeq" id="WP_131003681.1">
    <property type="nucleotide sequence ID" value="NZ_JBHSZR010000013.1"/>
</dbReference>
<dbReference type="Proteomes" id="UP000291613">
    <property type="component" value="Unassembled WGS sequence"/>
</dbReference>
<keyword evidence="3" id="KW-1185">Reference proteome</keyword>
<dbReference type="EMBL" id="SIUB01000005">
    <property type="protein sequence ID" value="TBN52447.1"/>
    <property type="molecule type" value="Genomic_DNA"/>
</dbReference>
<evidence type="ECO:0000256" key="1">
    <source>
        <dbReference type="SAM" id="SignalP"/>
    </source>
</evidence>
<gene>
    <name evidence="2" type="ORF">EYR15_11445</name>
</gene>
<dbReference type="OrthoDB" id="9806572at2"/>
<accession>A0A4Q9GK56</accession>
<organism evidence="2 3">
    <name type="scientific">Hansschlegelia quercus</name>
    <dbReference type="NCBI Taxonomy" id="2528245"/>
    <lineage>
        <taxon>Bacteria</taxon>
        <taxon>Pseudomonadati</taxon>
        <taxon>Pseudomonadota</taxon>
        <taxon>Alphaproteobacteria</taxon>
        <taxon>Hyphomicrobiales</taxon>
        <taxon>Methylopilaceae</taxon>
        <taxon>Hansschlegelia</taxon>
    </lineage>
</organism>
<reference evidence="2 3" key="1">
    <citation type="submission" date="2019-02" db="EMBL/GenBank/DDBJ databases">
        <title>Hansschlegelia quercus sp. nov., a novel methylotrophic bacterium from buds of oak (Quercus robur L.).</title>
        <authorList>
            <person name="Agafonova N.V."/>
            <person name="Kaparullina E.N."/>
            <person name="Grouzdev D.S."/>
            <person name="Doronina N.V."/>
        </authorList>
    </citation>
    <scope>NUCLEOTIDE SEQUENCE [LARGE SCALE GENOMIC DNA]</scope>
    <source>
        <strain evidence="2 3">Dub</strain>
    </source>
</reference>
<dbReference type="InterPro" id="IPR038696">
    <property type="entry name" value="IalB_sf"/>
</dbReference>